<sequence length="510" mass="55418">MSHRGHRLCASRTHHIWPVVRSWVFPVVSRVSLFVETFCRPRCILANLVEESHSLSSPSVTFTVYIHLSPVASFFPRRSQGSRCHKGARVSLHCVFSPVLGKDLALTPLHLAKTPLASVALAPADCRCRASARDSSGLLPHLPRSAPFSRAGESTRFLSVVPSRGLLCDRKDASSEMAGAVAKKNLFSVLTEEEEVMKKLDRQERRRQRKQEREQARAAAEAERAQQLAATPASARVGSGRWADFSEDDEDYDFMQPGVAVNGDRKPRSGKDTEDAFYTTESESETDSEEEEEQEAEASSSSDSEDETNVQRRPEPATPTRNKPGHEGDAAPHAAKLLSRKERKQRELAELDALFNEMHIAPSPGSEKEPQAASRGGNDGVARRQANGVGKAEEETQGGGASEAAKKKKKKKKPTGSAGATSPQAGEGATQANNSDDEKEDSPKSEDCPRRPGTVKPPGVPAGMRRKAGAGAGRGSTADEARRLAALEEEKKKAAAKKEKKAKLYFPKNQ</sequence>
<organism evidence="2 3">
    <name type="scientific">Toxoplasma gondii p89</name>
    <dbReference type="NCBI Taxonomy" id="943119"/>
    <lineage>
        <taxon>Eukaryota</taxon>
        <taxon>Sar</taxon>
        <taxon>Alveolata</taxon>
        <taxon>Apicomplexa</taxon>
        <taxon>Conoidasida</taxon>
        <taxon>Coccidia</taxon>
        <taxon>Eucoccidiorida</taxon>
        <taxon>Eimeriorina</taxon>
        <taxon>Sarcocystidae</taxon>
        <taxon>Toxoplasma</taxon>
    </lineage>
</organism>
<accession>A0A086JLU7</accession>
<gene>
    <name evidence="2" type="ORF">TGP89_289290</name>
</gene>
<evidence type="ECO:0000313" key="2">
    <source>
        <dbReference type="EMBL" id="KFG33115.1"/>
    </source>
</evidence>
<feature type="compositionally biased region" description="Acidic residues" evidence="1">
    <location>
        <begin position="282"/>
        <end position="296"/>
    </location>
</feature>
<dbReference type="EMBL" id="AEYI02001787">
    <property type="protein sequence ID" value="KFG33115.1"/>
    <property type="molecule type" value="Genomic_DNA"/>
</dbReference>
<feature type="compositionally biased region" description="Basic and acidic residues" evidence="1">
    <location>
        <begin position="211"/>
        <end position="224"/>
    </location>
</feature>
<comment type="caution">
    <text evidence="2">The sequence shown here is derived from an EMBL/GenBank/DDBJ whole genome shotgun (WGS) entry which is preliminary data.</text>
</comment>
<evidence type="ECO:0000256" key="1">
    <source>
        <dbReference type="SAM" id="MobiDB-lite"/>
    </source>
</evidence>
<dbReference type="VEuPathDB" id="ToxoDB:TGP89_289290"/>
<evidence type="ECO:0000313" key="3">
    <source>
        <dbReference type="Proteomes" id="UP000028828"/>
    </source>
</evidence>
<protein>
    <submittedName>
        <fullName evidence="2">Uncharacterized protein</fullName>
    </submittedName>
</protein>
<dbReference type="AlphaFoldDB" id="A0A086JLU7"/>
<name>A0A086JLU7_TOXGO</name>
<dbReference type="Proteomes" id="UP000028828">
    <property type="component" value="Unassembled WGS sequence"/>
</dbReference>
<reference evidence="2 3" key="1">
    <citation type="submission" date="2014-03" db="EMBL/GenBank/DDBJ databases">
        <authorList>
            <person name="Sibley D."/>
            <person name="Venepally P."/>
            <person name="Karamycheva S."/>
            <person name="Hadjithomas M."/>
            <person name="Khan A."/>
            <person name="Brunk B."/>
            <person name="Roos D."/>
            <person name="Caler E."/>
            <person name="Lorenzi H."/>
        </authorList>
    </citation>
    <scope>NUCLEOTIDE SEQUENCE [LARGE SCALE GENOMIC DNA]</scope>
    <source>
        <strain evidence="3">p89</strain>
    </source>
</reference>
<dbReference type="OrthoDB" id="333504at2759"/>
<feature type="region of interest" description="Disordered" evidence="1">
    <location>
        <begin position="200"/>
        <end position="483"/>
    </location>
</feature>
<proteinExistence type="predicted"/>
<feature type="compositionally biased region" description="Basic and acidic residues" evidence="1">
    <location>
        <begin position="441"/>
        <end position="450"/>
    </location>
</feature>
<feature type="compositionally biased region" description="Basic and acidic residues" evidence="1">
    <location>
        <begin position="263"/>
        <end position="274"/>
    </location>
</feature>